<comment type="caution">
    <text evidence="1">The sequence shown here is derived from an EMBL/GenBank/DDBJ whole genome shotgun (WGS) entry which is preliminary data.</text>
</comment>
<evidence type="ECO:0000313" key="1">
    <source>
        <dbReference type="EMBL" id="KAF3335417.1"/>
    </source>
</evidence>
<proteinExistence type="predicted"/>
<reference evidence="1" key="1">
    <citation type="submission" date="2020-01" db="EMBL/GenBank/DDBJ databases">
        <title>Genome sequence of Kobresia littledalei, the first chromosome-level genome in the family Cyperaceae.</title>
        <authorList>
            <person name="Qu G."/>
        </authorList>
    </citation>
    <scope>NUCLEOTIDE SEQUENCE</scope>
    <source>
        <strain evidence="1">C.B.Clarke</strain>
        <tissue evidence="1">Leaf</tissue>
    </source>
</reference>
<gene>
    <name evidence="1" type="ORF">FCM35_KLT19924</name>
</gene>
<dbReference type="OrthoDB" id="605907at2759"/>
<protein>
    <submittedName>
        <fullName evidence="1">Uncharacterized protein</fullName>
    </submittedName>
</protein>
<dbReference type="Proteomes" id="UP000623129">
    <property type="component" value="Unassembled WGS sequence"/>
</dbReference>
<organism evidence="1 2">
    <name type="scientific">Carex littledalei</name>
    <dbReference type="NCBI Taxonomy" id="544730"/>
    <lineage>
        <taxon>Eukaryota</taxon>
        <taxon>Viridiplantae</taxon>
        <taxon>Streptophyta</taxon>
        <taxon>Embryophyta</taxon>
        <taxon>Tracheophyta</taxon>
        <taxon>Spermatophyta</taxon>
        <taxon>Magnoliopsida</taxon>
        <taxon>Liliopsida</taxon>
        <taxon>Poales</taxon>
        <taxon>Cyperaceae</taxon>
        <taxon>Cyperoideae</taxon>
        <taxon>Cariceae</taxon>
        <taxon>Carex</taxon>
        <taxon>Carex subgen. Euthyceras</taxon>
    </lineage>
</organism>
<accession>A0A833R6R9</accession>
<sequence>MHAGTGKGVGETEKVNKIISQIVRKFYPDACGKYSDFPEEAKKLCTADFLKYYKFSEDENIDAAWKTFSTIADKAIQNNLHKCKEMAMKLYGNNIQEWKQQQTPPPYDWIKPNVWPKLCDYWCSEAFAKRSEQNRENRIASGESAFATTGSVNMLVHKQRCEDYEKAMKEKYGHDQVNWPCFDENVWLMLCTNQIRVLSCASQNLTASSPFLLDQTLAASSPSIPTFSSDMIPLLLQIGPQCTDSALSLILQFMSGPYLQSYAGQEAKLKKVEVDEFQLELWCRSALTRTYWSDFSHPGGFIEKSCWGSLTASFLRLFVTTEKLEVACDAELCTDKFKEKVGTRPGRGFAAAVLYYIRSLSTVMPRYRISKGIQKRERKAEKPKMQIG</sequence>
<dbReference type="Pfam" id="PF03004">
    <property type="entry name" value="Transposase_24"/>
    <property type="match status" value="1"/>
</dbReference>
<evidence type="ECO:0000313" key="2">
    <source>
        <dbReference type="Proteomes" id="UP000623129"/>
    </source>
</evidence>
<dbReference type="EMBL" id="SWLB01000008">
    <property type="protein sequence ID" value="KAF3335417.1"/>
    <property type="molecule type" value="Genomic_DNA"/>
</dbReference>
<name>A0A833R6R9_9POAL</name>
<keyword evidence="2" id="KW-1185">Reference proteome</keyword>
<dbReference type="AlphaFoldDB" id="A0A833R6R9"/>
<dbReference type="InterPro" id="IPR004252">
    <property type="entry name" value="Probable_transposase_24"/>
</dbReference>